<dbReference type="PRINTS" id="PR00625">
    <property type="entry name" value="JDOMAIN"/>
</dbReference>
<comment type="caution">
    <text evidence="5">The sequence shown here is derived from an EMBL/GenBank/DDBJ whole genome shotgun (WGS) entry which is preliminary data.</text>
</comment>
<evidence type="ECO:0000259" key="4">
    <source>
        <dbReference type="PROSITE" id="PS50076"/>
    </source>
</evidence>
<dbReference type="GO" id="GO:0051082">
    <property type="term" value="F:unfolded protein binding"/>
    <property type="evidence" value="ECO:0007669"/>
    <property type="project" value="InterPro"/>
</dbReference>
<feature type="domain" description="J" evidence="4">
    <location>
        <begin position="5"/>
        <end position="69"/>
    </location>
</feature>
<dbReference type="InterPro" id="IPR036869">
    <property type="entry name" value="J_dom_sf"/>
</dbReference>
<dbReference type="Proteomes" id="UP000021816">
    <property type="component" value="Unassembled WGS sequence"/>
</dbReference>
<gene>
    <name evidence="5" type="primary">cbpA</name>
    <name evidence="5" type="ORF">AW10_01366</name>
</gene>
<evidence type="ECO:0000313" key="6">
    <source>
        <dbReference type="Proteomes" id="UP000021816"/>
    </source>
</evidence>
<dbReference type="CDD" id="cd10747">
    <property type="entry name" value="DnaJ_C"/>
    <property type="match status" value="1"/>
</dbReference>
<dbReference type="AlphaFoldDB" id="A0A011P0K6"/>
<keyword evidence="3" id="KW-0143">Chaperone</keyword>
<dbReference type="FunFam" id="2.60.260.20:FF:000013">
    <property type="entry name" value="DnaJ subfamily B member 11"/>
    <property type="match status" value="1"/>
</dbReference>
<dbReference type="GO" id="GO:0003677">
    <property type="term" value="F:DNA binding"/>
    <property type="evidence" value="ECO:0007669"/>
    <property type="project" value="UniProtKB-KW"/>
</dbReference>
<dbReference type="PROSITE" id="PS50076">
    <property type="entry name" value="DNAJ_2"/>
    <property type="match status" value="1"/>
</dbReference>
<organism evidence="5 6">
    <name type="scientific">Candidatus Accumulibacter appositus</name>
    <dbReference type="NCBI Taxonomy" id="1454003"/>
    <lineage>
        <taxon>Bacteria</taxon>
        <taxon>Pseudomonadati</taxon>
        <taxon>Pseudomonadota</taxon>
        <taxon>Betaproteobacteria</taxon>
        <taxon>Candidatus Accumulibacter</taxon>
    </lineage>
</organism>
<keyword evidence="1" id="KW-0963">Cytoplasm</keyword>
<dbReference type="GO" id="GO:0042026">
    <property type="term" value="P:protein refolding"/>
    <property type="evidence" value="ECO:0007669"/>
    <property type="project" value="TreeGrafter"/>
</dbReference>
<dbReference type="EMBL" id="JEMX01000026">
    <property type="protein sequence ID" value="EXI81166.1"/>
    <property type="molecule type" value="Genomic_DNA"/>
</dbReference>
<evidence type="ECO:0000256" key="3">
    <source>
        <dbReference type="ARBA" id="ARBA00023186"/>
    </source>
</evidence>
<dbReference type="GO" id="GO:0005737">
    <property type="term" value="C:cytoplasm"/>
    <property type="evidence" value="ECO:0007669"/>
    <property type="project" value="TreeGrafter"/>
</dbReference>
<dbReference type="SMART" id="SM00271">
    <property type="entry name" value="DnaJ"/>
    <property type="match status" value="1"/>
</dbReference>
<dbReference type="InterPro" id="IPR002939">
    <property type="entry name" value="DnaJ_C"/>
</dbReference>
<dbReference type="PANTHER" id="PTHR43096">
    <property type="entry name" value="DNAJ HOMOLOG 1, MITOCHONDRIAL-RELATED"/>
    <property type="match status" value="1"/>
</dbReference>
<dbReference type="Pfam" id="PF01556">
    <property type="entry name" value="DnaJ_C"/>
    <property type="match status" value="1"/>
</dbReference>
<protein>
    <submittedName>
        <fullName evidence="5">Curved DNA-binding protein</fullName>
    </submittedName>
</protein>
<accession>A0A011P0K6</accession>
<dbReference type="SUPFAM" id="SSF49493">
    <property type="entry name" value="HSP40/DnaJ peptide-binding domain"/>
    <property type="match status" value="2"/>
</dbReference>
<evidence type="ECO:0000313" key="5">
    <source>
        <dbReference type="EMBL" id="EXI81166.1"/>
    </source>
</evidence>
<dbReference type="InterPro" id="IPR001623">
    <property type="entry name" value="DnaJ_domain"/>
</dbReference>
<dbReference type="PATRIC" id="fig|1454003.3.peg.1407"/>
<dbReference type="FunFam" id="2.60.260.20:FF:000008">
    <property type="entry name" value="Curved DNA-binding protein"/>
    <property type="match status" value="1"/>
</dbReference>
<sequence length="327" mass="35499">MEFKDYYQTLGVSRDATADEIKKAYRKLARKYHPDVSKEANAEARMQEVNEANAVLSDPEKRVAYDQLGRGYRPGQEFRPPPNWDAGFEFSGRGASPGETADFSDFFAEMFGRMGGARGFSGGQRTQFQARGEDHQAKVLLDIEDAFSGATRQISLRAPRTDARGHVTLETRTLNVRIPQGVHAGQIIRLAGQGAPGSGGAPAGDLLLEVQFRPHPRFRAQARDLHLTLPVAPWEAALGAVVQVDLPQGGVNVRIPEGTQSGRQMRVRGKGIPGASPGDLLLDIKVVLPPANTAKARELYETMAREMSFDPRAVDAGASGPRSQGRA</sequence>
<dbReference type="Gene3D" id="2.60.260.20">
    <property type="entry name" value="Urease metallochaperone UreE, N-terminal domain"/>
    <property type="match status" value="2"/>
</dbReference>
<evidence type="ECO:0000256" key="2">
    <source>
        <dbReference type="ARBA" id="ARBA00023125"/>
    </source>
</evidence>
<dbReference type="CDD" id="cd06257">
    <property type="entry name" value="DnaJ"/>
    <property type="match status" value="1"/>
</dbReference>
<dbReference type="STRING" id="1454003.AW10_01366"/>
<dbReference type="SUPFAM" id="SSF46565">
    <property type="entry name" value="Chaperone J-domain"/>
    <property type="match status" value="1"/>
</dbReference>
<keyword evidence="2 5" id="KW-0238">DNA-binding</keyword>
<dbReference type="Gene3D" id="1.10.287.110">
    <property type="entry name" value="DnaJ domain"/>
    <property type="match status" value="1"/>
</dbReference>
<evidence type="ECO:0000256" key="1">
    <source>
        <dbReference type="ARBA" id="ARBA00022490"/>
    </source>
</evidence>
<dbReference type="Pfam" id="PF00226">
    <property type="entry name" value="DnaJ"/>
    <property type="match status" value="1"/>
</dbReference>
<dbReference type="PANTHER" id="PTHR43096:SF52">
    <property type="entry name" value="DNAJ HOMOLOG 1, MITOCHONDRIAL-RELATED"/>
    <property type="match status" value="1"/>
</dbReference>
<reference evidence="5 6" key="1">
    <citation type="submission" date="2014-02" db="EMBL/GenBank/DDBJ databases">
        <title>Expanding our view of genomic diversity in Candidatus Accumulibacter clades.</title>
        <authorList>
            <person name="Skennerton C.T."/>
            <person name="Barr J.J."/>
            <person name="Slater F.R."/>
            <person name="Bond P.L."/>
            <person name="Tyson G.W."/>
        </authorList>
    </citation>
    <scope>NUCLEOTIDE SEQUENCE [LARGE SCALE GENOMIC DNA]</scope>
    <source>
        <strain evidence="6">BA-92</strain>
    </source>
</reference>
<name>A0A011P0K6_9PROT</name>
<proteinExistence type="predicted"/>
<dbReference type="InterPro" id="IPR008971">
    <property type="entry name" value="HSP40/DnaJ_pept-bd"/>
</dbReference>